<gene>
    <name evidence="2" type="ORF">GCM10017771_72250</name>
</gene>
<dbReference type="InterPro" id="IPR049244">
    <property type="entry name" value="DUF6879"/>
</dbReference>
<organism evidence="2 3">
    <name type="scientific">Streptomyces capitiformicae</name>
    <dbReference type="NCBI Taxonomy" id="2014920"/>
    <lineage>
        <taxon>Bacteria</taxon>
        <taxon>Bacillati</taxon>
        <taxon>Actinomycetota</taxon>
        <taxon>Actinomycetes</taxon>
        <taxon>Kitasatosporales</taxon>
        <taxon>Streptomycetaceae</taxon>
        <taxon>Streptomyces</taxon>
    </lineage>
</organism>
<evidence type="ECO:0000313" key="3">
    <source>
        <dbReference type="Proteomes" id="UP000603227"/>
    </source>
</evidence>
<name>A0A918ZGP0_9ACTN</name>
<keyword evidence="3" id="KW-1185">Reference proteome</keyword>
<comment type="caution">
    <text evidence="2">The sequence shown here is derived from an EMBL/GenBank/DDBJ whole genome shotgun (WGS) entry which is preliminary data.</text>
</comment>
<evidence type="ECO:0000313" key="2">
    <source>
        <dbReference type="EMBL" id="GHE50316.1"/>
    </source>
</evidence>
<accession>A0A918ZGP0</accession>
<proteinExistence type="predicted"/>
<sequence>MEAWKISPREKDVIMPRRLRFNGTGSGVNGCPSLHEDLDTGELIVHGPALTDPDDIAQLRHLNESEVPIVVPRELLVDYGPKEAVHVATVIGLDEFDRLFTQFEHTAWRLETRRRYASDELTSAYAQFMRGESVNWEGVDAEWCAERREQVALGKRFERVRIVDNPPTVGQLYLLDNARRNSAVGERILNLWREDADRLGLPSEDFWIFDSRLVALLKFDDADNLVGVELITQPAAVLRYAMVRDAALHHAGPYEEFAAQLTAKED</sequence>
<evidence type="ECO:0000259" key="1">
    <source>
        <dbReference type="Pfam" id="PF21806"/>
    </source>
</evidence>
<reference evidence="2" key="2">
    <citation type="submission" date="2020-09" db="EMBL/GenBank/DDBJ databases">
        <authorList>
            <person name="Sun Q."/>
            <person name="Zhou Y."/>
        </authorList>
    </citation>
    <scope>NUCLEOTIDE SEQUENCE</scope>
    <source>
        <strain evidence="2">CGMCC 4.7403</strain>
    </source>
</reference>
<dbReference type="Pfam" id="PF21806">
    <property type="entry name" value="DUF6879"/>
    <property type="match status" value="1"/>
</dbReference>
<reference evidence="2" key="1">
    <citation type="journal article" date="2014" name="Int. J. Syst. Evol. Microbiol.">
        <title>Complete genome sequence of Corynebacterium casei LMG S-19264T (=DSM 44701T), isolated from a smear-ripened cheese.</title>
        <authorList>
            <consortium name="US DOE Joint Genome Institute (JGI-PGF)"/>
            <person name="Walter F."/>
            <person name="Albersmeier A."/>
            <person name="Kalinowski J."/>
            <person name="Ruckert C."/>
        </authorList>
    </citation>
    <scope>NUCLEOTIDE SEQUENCE</scope>
    <source>
        <strain evidence="2">CGMCC 4.7403</strain>
    </source>
</reference>
<protein>
    <recommendedName>
        <fullName evidence="1">DUF6879 domain-containing protein</fullName>
    </recommendedName>
</protein>
<dbReference type="AlphaFoldDB" id="A0A918ZGP0"/>
<dbReference type="Proteomes" id="UP000603227">
    <property type="component" value="Unassembled WGS sequence"/>
</dbReference>
<dbReference type="EMBL" id="BNAT01000034">
    <property type="protein sequence ID" value="GHE50316.1"/>
    <property type="molecule type" value="Genomic_DNA"/>
</dbReference>
<feature type="domain" description="DUF6879" evidence="1">
    <location>
        <begin position="94"/>
        <end position="258"/>
    </location>
</feature>